<evidence type="ECO:0000256" key="4">
    <source>
        <dbReference type="ARBA" id="ARBA00022574"/>
    </source>
</evidence>
<dbReference type="Gene3D" id="2.130.10.10">
    <property type="entry name" value="YVTN repeat-like/Quinoprotein amine dehydrogenase"/>
    <property type="match status" value="1"/>
</dbReference>
<organism evidence="8 9">
    <name type="scientific">Zingiber officinale</name>
    <name type="common">Ginger</name>
    <name type="synonym">Amomum zingiber</name>
    <dbReference type="NCBI Taxonomy" id="94328"/>
    <lineage>
        <taxon>Eukaryota</taxon>
        <taxon>Viridiplantae</taxon>
        <taxon>Streptophyta</taxon>
        <taxon>Embryophyta</taxon>
        <taxon>Tracheophyta</taxon>
        <taxon>Spermatophyta</taxon>
        <taxon>Magnoliopsida</taxon>
        <taxon>Liliopsida</taxon>
        <taxon>Zingiberales</taxon>
        <taxon>Zingiberaceae</taxon>
        <taxon>Zingiber</taxon>
    </lineage>
</organism>
<comment type="subcellular location">
    <subcellularLocation>
        <location evidence="1">Nucleus</location>
        <location evidence="1">Nucleolus</location>
    </subcellularLocation>
</comment>
<dbReference type="Pfam" id="PF23769">
    <property type="entry name" value="Beta-prop_WDR75_2nd"/>
    <property type="match status" value="1"/>
</dbReference>
<protein>
    <recommendedName>
        <fullName evidence="7">WD repeat-containing protein 75 second beta-propeller domain-containing protein</fullName>
    </recommendedName>
</protein>
<evidence type="ECO:0000256" key="3">
    <source>
        <dbReference type="ARBA" id="ARBA00022552"/>
    </source>
</evidence>
<dbReference type="SUPFAM" id="SSF50978">
    <property type="entry name" value="WD40 repeat-like"/>
    <property type="match status" value="1"/>
</dbReference>
<evidence type="ECO:0000256" key="5">
    <source>
        <dbReference type="ARBA" id="ARBA00022737"/>
    </source>
</evidence>
<keyword evidence="9" id="KW-1185">Reference proteome</keyword>
<evidence type="ECO:0000313" key="9">
    <source>
        <dbReference type="Proteomes" id="UP000734854"/>
    </source>
</evidence>
<feature type="domain" description="WD repeat-containing protein 75 second beta-propeller" evidence="7">
    <location>
        <begin position="393"/>
        <end position="580"/>
    </location>
</feature>
<reference evidence="8 9" key="1">
    <citation type="submission" date="2020-08" db="EMBL/GenBank/DDBJ databases">
        <title>Plant Genome Project.</title>
        <authorList>
            <person name="Zhang R.-G."/>
        </authorList>
    </citation>
    <scope>NUCLEOTIDE SEQUENCE [LARGE SCALE GENOMIC DNA]</scope>
    <source>
        <tissue evidence="8">Rhizome</tissue>
    </source>
</reference>
<keyword evidence="6" id="KW-0539">Nucleus</keyword>
<comment type="caution">
    <text evidence="8">The sequence shown here is derived from an EMBL/GenBank/DDBJ whole genome shotgun (WGS) entry which is preliminary data.</text>
</comment>
<dbReference type="Proteomes" id="UP000734854">
    <property type="component" value="Unassembled WGS sequence"/>
</dbReference>
<evidence type="ECO:0000313" key="8">
    <source>
        <dbReference type="EMBL" id="KAG6487383.1"/>
    </source>
</evidence>
<keyword evidence="4" id="KW-0853">WD repeat</keyword>
<dbReference type="InterPro" id="IPR001680">
    <property type="entry name" value="WD40_rpt"/>
</dbReference>
<dbReference type="EMBL" id="JACMSC010000015">
    <property type="protein sequence ID" value="KAG6487383.1"/>
    <property type="molecule type" value="Genomic_DNA"/>
</dbReference>
<dbReference type="InterPro" id="IPR036322">
    <property type="entry name" value="WD40_repeat_dom_sf"/>
</dbReference>
<keyword evidence="3" id="KW-0698">rRNA processing</keyword>
<dbReference type="SMART" id="SM00320">
    <property type="entry name" value="WD40"/>
    <property type="match status" value="3"/>
</dbReference>
<dbReference type="PANTHER" id="PTHR45176">
    <property type="entry name" value="TRANSDUCIN FAMILY PROTEIN / WD-40 REPEAT FAMILY PROTEIN-RELATED"/>
    <property type="match status" value="1"/>
</dbReference>
<dbReference type="PANTHER" id="PTHR45176:SF1">
    <property type="entry name" value="TRANSDUCIN FAMILY PROTEIN _ WD-40 REPEAT FAMILY PROTEIN-RELATED"/>
    <property type="match status" value="1"/>
</dbReference>
<gene>
    <name evidence="8" type="ORF">ZIOFF_055969</name>
</gene>
<name>A0A8J5KKR2_ZINOF</name>
<evidence type="ECO:0000256" key="2">
    <source>
        <dbReference type="ARBA" id="ARBA00022517"/>
    </source>
</evidence>
<evidence type="ECO:0000256" key="6">
    <source>
        <dbReference type="ARBA" id="ARBA00023242"/>
    </source>
</evidence>
<evidence type="ECO:0000259" key="7">
    <source>
        <dbReference type="Pfam" id="PF23769"/>
    </source>
</evidence>
<evidence type="ECO:0000256" key="1">
    <source>
        <dbReference type="ARBA" id="ARBA00004604"/>
    </source>
</evidence>
<dbReference type="InterPro" id="IPR015943">
    <property type="entry name" value="WD40/YVTN_repeat-like_dom_sf"/>
</dbReference>
<dbReference type="InterPro" id="IPR057644">
    <property type="entry name" value="Beta-prop_WDR75_2nd"/>
</dbReference>
<keyword evidence="5" id="KW-0677">Repeat</keyword>
<sequence length="786" mass="86533">MLCRSLIVRSSSASRRSPRRGKVVVPSFCRLDADRCSLWGHYHDSASSSGLRPDDERASPAAPAVTRSWIYGAKLEVLARGDEGCDEIRSVGNVYRDVKQGEATKLRGTRVQDVDLDSGAPQLRHPSLFHVTVDVSDASDLAVSSTARASSNITGESSNDHWRPEIHYLASCLLLDSKRLLVCTGCIVSIFSVSTGMQIMELEGGHTDCTSVVVVRVAAPSISVHSMVIPSLSTIGSTEEGSNLYACFSVEDKQTSWFDEIKKIKLHHTKKMTCLAFHATLRMVAGGDDTGRILMWYNFGREKFAQNLQNLKGTKNPSDEAKPGVFCLDNHIHLLKMPTMDISKSISGIKPPLSFPLKHEGSCTQVAFEQTTGLVAVSTEDYCVQFYSLFDNHEVSELYVALVAISLDGSLMATIDVEEKLGGLVCLKYWSRGSLVAEYLLSTVIYEPHSDAQVSSLAFRPGHNMAVTSSYGGDFKVVSIRLFSFCCPVGKTINSCCFFCRWISPAIAAETMITLWDPDSNILVAMIGDTFSPITKLSFVGKSEYLVSYTHGLKPQLSVWSTSNLALYWSHGIVTEAISCSHDESQFTLLALLSSPGDADAKGNGVIFFFHVEDPVPVATWTVTKYDSFDVWIEEFNVALLFPSIQAKGGSLAFLPANPSLHESSATNGVNQLLLVFMNGEHEYTIFNPHKEEDIISKNSWKSQAAQDEAERFGYTSIYGDLSNSNAKHNHFQEVPFVPSERPWETIFSGSSHVLPPLTKLCTSFFESLLEKRLENSNEMIIDADL</sequence>
<accession>A0A8J5KKR2</accession>
<dbReference type="AlphaFoldDB" id="A0A8J5KKR2"/>
<proteinExistence type="predicted"/>
<keyword evidence="2" id="KW-0690">Ribosome biogenesis</keyword>